<dbReference type="Proteomes" id="UP000824025">
    <property type="component" value="Unassembled WGS sequence"/>
</dbReference>
<protein>
    <submittedName>
        <fullName evidence="3">DUF5050 domain-containing protein</fullName>
    </submittedName>
</protein>
<feature type="chain" id="PRO_5039191656" evidence="2">
    <location>
        <begin position="24"/>
        <end position="661"/>
    </location>
</feature>
<accession>A0A9D2D8E5</accession>
<reference evidence="3" key="1">
    <citation type="journal article" date="2021" name="PeerJ">
        <title>Extensive microbial diversity within the chicken gut microbiome revealed by metagenomics and culture.</title>
        <authorList>
            <person name="Gilroy R."/>
            <person name="Ravi A."/>
            <person name="Getino M."/>
            <person name="Pursley I."/>
            <person name="Horton D.L."/>
            <person name="Alikhan N.F."/>
            <person name="Baker D."/>
            <person name="Gharbi K."/>
            <person name="Hall N."/>
            <person name="Watson M."/>
            <person name="Adriaenssens E.M."/>
            <person name="Foster-Nyarko E."/>
            <person name="Jarju S."/>
            <person name="Secka A."/>
            <person name="Antonio M."/>
            <person name="Oren A."/>
            <person name="Chaudhuri R.R."/>
            <person name="La Ragione R."/>
            <person name="Hildebrand F."/>
            <person name="Pallen M.J."/>
        </authorList>
    </citation>
    <scope>NUCLEOTIDE SEQUENCE</scope>
    <source>
        <strain evidence="3">CHK192-19661</strain>
    </source>
</reference>
<feature type="coiled-coil region" evidence="1">
    <location>
        <begin position="525"/>
        <end position="552"/>
    </location>
</feature>
<name>A0A9D2D8E5_9FIRM</name>
<evidence type="ECO:0000256" key="2">
    <source>
        <dbReference type="SAM" id="SignalP"/>
    </source>
</evidence>
<keyword evidence="2" id="KW-0732">Signal</keyword>
<dbReference type="EMBL" id="DXCF01000037">
    <property type="protein sequence ID" value="HIZ10305.1"/>
    <property type="molecule type" value="Genomic_DNA"/>
</dbReference>
<feature type="signal peptide" evidence="2">
    <location>
        <begin position="1"/>
        <end position="23"/>
    </location>
</feature>
<evidence type="ECO:0000313" key="3">
    <source>
        <dbReference type="EMBL" id="HIZ10305.1"/>
    </source>
</evidence>
<proteinExistence type="predicted"/>
<evidence type="ECO:0000313" key="4">
    <source>
        <dbReference type="Proteomes" id="UP000824025"/>
    </source>
</evidence>
<keyword evidence="1" id="KW-0175">Coiled coil</keyword>
<dbReference type="AlphaFoldDB" id="A0A9D2D8E5"/>
<comment type="caution">
    <text evidence="3">The sequence shown here is derived from an EMBL/GenBank/DDBJ whole genome shotgun (WGS) entry which is preliminary data.</text>
</comment>
<organism evidence="3 4">
    <name type="scientific">Candidatus Borkfalkia avicola</name>
    <dbReference type="NCBI Taxonomy" id="2838503"/>
    <lineage>
        <taxon>Bacteria</taxon>
        <taxon>Bacillati</taxon>
        <taxon>Bacillota</taxon>
        <taxon>Clostridia</taxon>
        <taxon>Christensenellales</taxon>
        <taxon>Christensenellaceae</taxon>
        <taxon>Candidatus Borkfalkia</taxon>
    </lineage>
</organism>
<evidence type="ECO:0000256" key="1">
    <source>
        <dbReference type="SAM" id="Coils"/>
    </source>
</evidence>
<dbReference type="PROSITE" id="PS51257">
    <property type="entry name" value="PROKAR_LIPOPROTEIN"/>
    <property type="match status" value="1"/>
</dbReference>
<sequence length="661" mass="72345">MQKTGKKILLALLALALSLGVLAGCNGAYRSDPLDGYTPSENAAESNGGFVVKKDEWYYFINGAEDYSADNTYGNAVKGSLMRISETDLAAGNYGETDIVVPQLIVAQDYTSGIYIYGDYVYYATPNTTRNMEGTIESSYLDFKRSKLDGSETMSNYYVQVSDNTTAYRYVQVDGTVYLLYVDSSATEIHSYNTVTGANTVLVSGYTDYEFDTSDPESSTVYYTMPVAKKNTYSSGSAQNESYNQLWKADASATASPYEFDLSDGYTDPALSEGDEGYEMEYVNLGTLVLDGIGSNKTDASPFNVHWKSREDSKSAGGFSYALVKYTEGRLLLTVTNLDASDSAFVYSLNDSSVGSDWTQSITANPDLSGTSGNASALSLVAVTSDAATSSALYYEQDGSLYYLYLNADSAIARVKVGENGQDAETVLIAKQQGGATLLYLKDGYLYYSMSGTNGNALWRIRYDGAAEDYNIFTGAAYDNDDYKPTQYLQIDYNSSWYAPEAIGDYLFFSNAEEYGDNYVYVFRNAGTNAELKALNDRYEEVQDLFTSVEKQFADAANAIRYYYYVGNDDVFGEEVHRSEYQAEDLEILEAYISCGSAHGFAFSVLKEGDVACNVQTAFYSQLGYRSETDAEDLADTLVADLVLGSEEETASSDSSDDTAA</sequence>
<reference evidence="3" key="2">
    <citation type="submission" date="2021-04" db="EMBL/GenBank/DDBJ databases">
        <authorList>
            <person name="Gilroy R."/>
        </authorList>
    </citation>
    <scope>NUCLEOTIDE SEQUENCE</scope>
    <source>
        <strain evidence="3">CHK192-19661</strain>
    </source>
</reference>
<gene>
    <name evidence="3" type="ORF">H9726_07435</name>
</gene>